<name>A0A7M1CNV8_9CAUD</name>
<sequence>MTTKRQAPPVLDLTLTELCQQIDTHLGRETGVEAAVTAYRRFSDEASALDNKGKYMTALVEGISAHLDAAKTPPMIGRARIERIPAKTYKTHRLTSESVKKTDYGLWVASAVEEVRLAVKTDIELVAPPVGTRFFSTQAAWRAWEAAKERRRFCEQRRDAARDTLRAVFAEAAETWGGEALLTSDGWRLGWSSGQRFSASRCAEIAAQRGIDLDPMKVVSTSTRSATFKLIEPDEFDEVDEIDGD</sequence>
<accession>A0A7M1CNV8</accession>
<dbReference type="Proteomes" id="UP000593944">
    <property type="component" value="Genome"/>
</dbReference>
<dbReference type="EMBL" id="MT889381">
    <property type="protein sequence ID" value="QOP65608.1"/>
    <property type="molecule type" value="Genomic_DNA"/>
</dbReference>
<evidence type="ECO:0000313" key="2">
    <source>
        <dbReference type="Proteomes" id="UP000593944"/>
    </source>
</evidence>
<organism evidence="1 2">
    <name type="scientific">Mycobacterium phage Suigeneris</name>
    <dbReference type="NCBI Taxonomy" id="2776881"/>
    <lineage>
        <taxon>Viruses</taxon>
        <taxon>Duplodnaviria</taxon>
        <taxon>Heunggongvirae</taxon>
        <taxon>Uroviricota</taxon>
        <taxon>Caudoviricetes</taxon>
        <taxon>Bclasvirinae</taxon>
        <taxon>Acadianvirus</taxon>
        <taxon>Acadianvirus acadian</taxon>
    </lineage>
</organism>
<gene>
    <name evidence="1" type="primary">67</name>
    <name evidence="1" type="ORF">SEA_SUIGENERIS_67</name>
</gene>
<evidence type="ECO:0000313" key="1">
    <source>
        <dbReference type="EMBL" id="QOP65608.1"/>
    </source>
</evidence>
<proteinExistence type="predicted"/>
<protein>
    <submittedName>
        <fullName evidence="1">Uncharacterized protein</fullName>
    </submittedName>
</protein>
<reference evidence="1 2" key="1">
    <citation type="submission" date="2020-08" db="EMBL/GenBank/DDBJ databases">
        <authorList>
            <person name="Ayuk M.A."/>
            <person name="Robinson C.J."/>
            <person name="Anderson W.A."/>
            <person name="Ullah H."/>
            <person name="Gugssa A."/>
            <person name="Somiranjan G."/>
            <person name="Allen-McFarlane R.F."/>
            <person name="Quagraine B.K."/>
            <person name="Smith M."/>
            <person name="Moore M."/>
            <person name="Elhelu O.K."/>
            <person name="Roy S.D."/>
            <person name="Bassey G."/>
            <person name="Ghaderzadeh S."/>
            <person name="Robertson K.A."/>
            <person name="Abdulahfiz T.Y."/>
            <person name="Blackwell A.N."/>
            <person name="Diarra K."/>
            <person name="Freeman C.L."/>
            <person name="Hampton L.A."/>
            <person name="Hassan M."/>
            <person name="Hunter T.D."/>
            <person name="Jenkins J.B."/>
            <person name="Johnson N.P."/>
            <person name="Oliver T.R."/>
            <person name="Porter Z.A."/>
            <person name="Rameau M."/>
            <person name="Sanford S.A."/>
            <person name="Stewart S.A."/>
            <person name="Sulieman M."/>
            <person name="Williams H.A."/>
            <person name="Bollivar D.W."/>
            <person name="Garlena R.A."/>
            <person name="Russell D.A."/>
            <person name="Pope W.H."/>
            <person name="Jacobs-Sera D."/>
            <person name="Hatfull G.F."/>
        </authorList>
    </citation>
    <scope>NUCLEOTIDE SEQUENCE [LARGE SCALE GENOMIC DNA]</scope>
</reference>